<evidence type="ECO:0000256" key="1">
    <source>
        <dbReference type="PROSITE-ProRule" id="PRU00169"/>
    </source>
</evidence>
<dbReference type="Gene3D" id="3.40.50.2300">
    <property type="match status" value="1"/>
</dbReference>
<sequence length="134" mass="15234">MAQKGGSSNNRRLSALVVDDVTIIRLIHGAFLRRHGFLTRSVENGRQAVDLICSGEQFDVIFMDIRMPVMNGVQATRELRAMGVRSMIVGVDCELDHINEDYIQAGMNRVYEKPMTNDIVISVRQELQNNNFMY</sequence>
<dbReference type="SMART" id="SM00448">
    <property type="entry name" value="REC"/>
    <property type="match status" value="1"/>
</dbReference>
<organism evidence="3 4">
    <name type="scientific">Heracleum sosnowskyi</name>
    <dbReference type="NCBI Taxonomy" id="360622"/>
    <lineage>
        <taxon>Eukaryota</taxon>
        <taxon>Viridiplantae</taxon>
        <taxon>Streptophyta</taxon>
        <taxon>Embryophyta</taxon>
        <taxon>Tracheophyta</taxon>
        <taxon>Spermatophyta</taxon>
        <taxon>Magnoliopsida</taxon>
        <taxon>eudicotyledons</taxon>
        <taxon>Gunneridae</taxon>
        <taxon>Pentapetalae</taxon>
        <taxon>asterids</taxon>
        <taxon>campanulids</taxon>
        <taxon>Apiales</taxon>
        <taxon>Apiaceae</taxon>
        <taxon>Apioideae</taxon>
        <taxon>apioid superclade</taxon>
        <taxon>Tordylieae</taxon>
        <taxon>Tordyliinae</taxon>
        <taxon>Heracleum</taxon>
    </lineage>
</organism>
<dbReference type="Pfam" id="PF00072">
    <property type="entry name" value="Response_reg"/>
    <property type="match status" value="1"/>
</dbReference>
<feature type="modified residue" description="4-aspartylphosphate" evidence="1">
    <location>
        <position position="64"/>
    </location>
</feature>
<reference evidence="3" key="2">
    <citation type="submission" date="2023-05" db="EMBL/GenBank/DDBJ databases">
        <authorList>
            <person name="Schelkunov M.I."/>
        </authorList>
    </citation>
    <scope>NUCLEOTIDE SEQUENCE</scope>
    <source>
        <strain evidence="3">Hsosn_3</strain>
        <tissue evidence="3">Leaf</tissue>
    </source>
</reference>
<dbReference type="Proteomes" id="UP001237642">
    <property type="component" value="Unassembled WGS sequence"/>
</dbReference>
<dbReference type="PANTHER" id="PTHR43228">
    <property type="entry name" value="TWO-COMPONENT RESPONSE REGULATOR"/>
    <property type="match status" value="1"/>
</dbReference>
<proteinExistence type="predicted"/>
<dbReference type="InterPro" id="IPR001789">
    <property type="entry name" value="Sig_transdc_resp-reg_receiver"/>
</dbReference>
<dbReference type="GO" id="GO:0000160">
    <property type="term" value="P:phosphorelay signal transduction system"/>
    <property type="evidence" value="ECO:0007669"/>
    <property type="project" value="InterPro"/>
</dbReference>
<dbReference type="PROSITE" id="PS50110">
    <property type="entry name" value="RESPONSE_REGULATORY"/>
    <property type="match status" value="1"/>
</dbReference>
<name>A0AAD8I2M7_9APIA</name>
<dbReference type="SUPFAM" id="SSF52172">
    <property type="entry name" value="CheY-like"/>
    <property type="match status" value="1"/>
</dbReference>
<dbReference type="InterPro" id="IPR011006">
    <property type="entry name" value="CheY-like_superfamily"/>
</dbReference>
<dbReference type="AlphaFoldDB" id="A0AAD8I2M7"/>
<keyword evidence="1" id="KW-0597">Phosphoprotein</keyword>
<protein>
    <submittedName>
        <fullName evidence="3">Response regulator</fullName>
    </submittedName>
</protein>
<dbReference type="PANTHER" id="PTHR43228:SF1">
    <property type="entry name" value="TWO-COMPONENT RESPONSE REGULATOR ARR22"/>
    <property type="match status" value="1"/>
</dbReference>
<reference evidence="3" key="1">
    <citation type="submission" date="2023-02" db="EMBL/GenBank/DDBJ databases">
        <title>Genome of toxic invasive species Heracleum sosnowskyi carries increased number of genes despite the absence of recent whole-genome duplications.</title>
        <authorList>
            <person name="Schelkunov M."/>
            <person name="Shtratnikova V."/>
            <person name="Makarenko M."/>
            <person name="Klepikova A."/>
            <person name="Omelchenko D."/>
            <person name="Novikova G."/>
            <person name="Obukhova E."/>
            <person name="Bogdanov V."/>
            <person name="Penin A."/>
            <person name="Logacheva M."/>
        </authorList>
    </citation>
    <scope>NUCLEOTIDE SEQUENCE</scope>
    <source>
        <strain evidence="3">Hsosn_3</strain>
        <tissue evidence="3">Leaf</tissue>
    </source>
</reference>
<evidence type="ECO:0000259" key="2">
    <source>
        <dbReference type="PROSITE" id="PS50110"/>
    </source>
</evidence>
<evidence type="ECO:0000313" key="3">
    <source>
        <dbReference type="EMBL" id="KAK1378009.1"/>
    </source>
</evidence>
<dbReference type="CDD" id="cd17546">
    <property type="entry name" value="REC_hyHK_CKI1_RcsC-like"/>
    <property type="match status" value="1"/>
</dbReference>
<dbReference type="InterPro" id="IPR052048">
    <property type="entry name" value="ST_Response_Regulator"/>
</dbReference>
<feature type="domain" description="Response regulatory" evidence="2">
    <location>
        <begin position="14"/>
        <end position="128"/>
    </location>
</feature>
<dbReference type="EMBL" id="JAUIZM010000006">
    <property type="protein sequence ID" value="KAK1378009.1"/>
    <property type="molecule type" value="Genomic_DNA"/>
</dbReference>
<keyword evidence="4" id="KW-1185">Reference proteome</keyword>
<accession>A0AAD8I2M7</accession>
<evidence type="ECO:0000313" key="4">
    <source>
        <dbReference type="Proteomes" id="UP001237642"/>
    </source>
</evidence>
<gene>
    <name evidence="3" type="ORF">POM88_024753</name>
</gene>
<comment type="caution">
    <text evidence="3">The sequence shown here is derived from an EMBL/GenBank/DDBJ whole genome shotgun (WGS) entry which is preliminary data.</text>
</comment>